<keyword evidence="1" id="KW-0732">Signal</keyword>
<feature type="chain" id="PRO_5015465936" evidence="1">
    <location>
        <begin position="20"/>
        <end position="140"/>
    </location>
</feature>
<evidence type="ECO:0000313" key="2">
    <source>
        <dbReference type="EMBL" id="MBY79315.1"/>
    </source>
</evidence>
<accession>A0A2S2QNK2</accession>
<dbReference type="OrthoDB" id="6582884at2759"/>
<reference evidence="2" key="1">
    <citation type="submission" date="2018-04" db="EMBL/GenBank/DDBJ databases">
        <title>Transcriptome assembly of Sipha flava.</title>
        <authorList>
            <person name="Scully E.D."/>
            <person name="Geib S.M."/>
            <person name="Palmer N.A."/>
            <person name="Koch K."/>
            <person name="Bradshaw J."/>
            <person name="Heng-Moss T."/>
            <person name="Sarath G."/>
        </authorList>
    </citation>
    <scope>NUCLEOTIDE SEQUENCE</scope>
</reference>
<sequence length="140" mass="16748">MYVFPSFVAIFQLYSVVWCHQPVYNYKQTKYFRKLCHIQNEKDECLHNFSDSAGPDQFRRIANEQLVAAQRGERRQRRETPEGCGLYRDPLEVLGNVFRRFSGFNMSNFWETNPNFPKHFSTNGQRKLEGIRKKNKYVRV</sequence>
<dbReference type="EMBL" id="GGMS01010112">
    <property type="protein sequence ID" value="MBY79315.1"/>
    <property type="molecule type" value="Transcribed_RNA"/>
</dbReference>
<protein>
    <submittedName>
        <fullName evidence="2">Uncharacterized protein</fullName>
    </submittedName>
</protein>
<organism evidence="2">
    <name type="scientific">Sipha flava</name>
    <name type="common">yellow sugarcane aphid</name>
    <dbReference type="NCBI Taxonomy" id="143950"/>
    <lineage>
        <taxon>Eukaryota</taxon>
        <taxon>Metazoa</taxon>
        <taxon>Ecdysozoa</taxon>
        <taxon>Arthropoda</taxon>
        <taxon>Hexapoda</taxon>
        <taxon>Insecta</taxon>
        <taxon>Pterygota</taxon>
        <taxon>Neoptera</taxon>
        <taxon>Paraneoptera</taxon>
        <taxon>Hemiptera</taxon>
        <taxon>Sternorrhyncha</taxon>
        <taxon>Aphidomorpha</taxon>
        <taxon>Aphidoidea</taxon>
        <taxon>Aphididae</taxon>
        <taxon>Sipha</taxon>
    </lineage>
</organism>
<gene>
    <name evidence="2" type="ORF">g.23286</name>
</gene>
<proteinExistence type="predicted"/>
<feature type="signal peptide" evidence="1">
    <location>
        <begin position="1"/>
        <end position="19"/>
    </location>
</feature>
<dbReference type="AlphaFoldDB" id="A0A2S2QNK2"/>
<evidence type="ECO:0000256" key="1">
    <source>
        <dbReference type="SAM" id="SignalP"/>
    </source>
</evidence>
<name>A0A2S2QNK2_9HEMI</name>